<dbReference type="InterPro" id="IPR032675">
    <property type="entry name" value="LRR_dom_sf"/>
</dbReference>
<dbReference type="Pfam" id="PF12799">
    <property type="entry name" value="LRR_4"/>
    <property type="match status" value="1"/>
</dbReference>
<feature type="region of interest" description="Disordered" evidence="3">
    <location>
        <begin position="51"/>
        <end position="70"/>
    </location>
</feature>
<feature type="region of interest" description="Disordered" evidence="3">
    <location>
        <begin position="662"/>
        <end position="741"/>
    </location>
</feature>
<dbReference type="PANTHER" id="PTHR15454">
    <property type="entry name" value="NISCHARIN RELATED"/>
    <property type="match status" value="1"/>
</dbReference>
<dbReference type="OrthoDB" id="1904536at2759"/>
<dbReference type="PROSITE" id="PS51450">
    <property type="entry name" value="LRR"/>
    <property type="match status" value="3"/>
</dbReference>
<protein>
    <submittedName>
        <fullName evidence="4">Leucine-rich repeat</fullName>
    </submittedName>
</protein>
<dbReference type="Pfam" id="PF13855">
    <property type="entry name" value="LRR_8"/>
    <property type="match status" value="1"/>
</dbReference>
<organism evidence="4 5">
    <name type="scientific">Cinnamomum micranthum f. kanehirae</name>
    <dbReference type="NCBI Taxonomy" id="337451"/>
    <lineage>
        <taxon>Eukaryota</taxon>
        <taxon>Viridiplantae</taxon>
        <taxon>Streptophyta</taxon>
        <taxon>Embryophyta</taxon>
        <taxon>Tracheophyta</taxon>
        <taxon>Spermatophyta</taxon>
        <taxon>Magnoliopsida</taxon>
        <taxon>Magnoliidae</taxon>
        <taxon>Laurales</taxon>
        <taxon>Lauraceae</taxon>
        <taxon>Cinnamomum</taxon>
    </lineage>
</organism>
<dbReference type="STRING" id="337451.A0A443PJL0"/>
<dbReference type="InterPro" id="IPR003591">
    <property type="entry name" value="Leu-rich_rpt_typical-subtyp"/>
</dbReference>
<dbReference type="InterPro" id="IPR025875">
    <property type="entry name" value="Leu-rich_rpt_4"/>
</dbReference>
<gene>
    <name evidence="4" type="ORF">CKAN_02007600</name>
</gene>
<sequence>MVRFTCFASPIHFYKSKKSVLRSAEAMDKHSQESSQDQVLKFSCSSSSSNTLQSKAHDIDPSNTSAEPNMSSPSIECCILDNEDVLGKVPFRKSQSLGSGLDREGRVPFDADEDDVDQCLSCDDDSPGKNIDTIFNDFDHNGSSAELFVPQGSESHLFNQCMEPVLPVPLQKNDNLVHAESIFSIGDSQQIGIEVQQDFDTRLFVEHVGDSDYHSSDVPARRIGKSCSFPDLKVVSTIPEQDLPEHGFMGPRSKSFEGLVSIVDEKGREYLRHEDGSCFRFTFSKPEGATISQTSHFLGTGSLYQEASLEDCFLCNRSGGSYEVGNEETGHIHRGEKHTCENQFDDRDSCNLTGFGMQWASPEIEEVDVRINTEHEILVHGWDGLSNKDFNSKRIKDWVNKIDLQNSSPLHEEGDCSHSSPKAMKDLSLTSVVSPGKFDAVVTPGMEAANRYISSLTAISSSAQMANLGLAAIPFVSAYTSLRVLNLSGNAIVRITAGALPRGLHVLNLSKNSISTIEGLRELTRLRMLDLSYNRIFKIGHGLASCSSLKELYLAGNKISEVEGLHRLLKLNVLDLRFNKISTAKCLDQLAANYGSLQAINLVGNPAQKNVGDEQLKKYLVGLLPRLLYFNRQMIRNSSLKEVADRPARSVAAYQLDRSLRSEHKLGRRGSHGVSTNKLVSSSTHGRSIQAVGSPKRLKGRHGRLPPSVPRGTHNQMDSSSSRLSLQSSHSIRRSRSEGTL</sequence>
<keyword evidence="2" id="KW-0677">Repeat</keyword>
<dbReference type="AlphaFoldDB" id="A0A443PJL0"/>
<evidence type="ECO:0000256" key="3">
    <source>
        <dbReference type="SAM" id="MobiDB-lite"/>
    </source>
</evidence>
<dbReference type="SUPFAM" id="SSF52075">
    <property type="entry name" value="Outer arm dynein light chain 1"/>
    <property type="match status" value="1"/>
</dbReference>
<evidence type="ECO:0000313" key="4">
    <source>
        <dbReference type="EMBL" id="RWR90945.1"/>
    </source>
</evidence>
<dbReference type="SMART" id="SM00369">
    <property type="entry name" value="LRR_TYP"/>
    <property type="match status" value="3"/>
</dbReference>
<feature type="compositionally biased region" description="Polar residues" evidence="3">
    <location>
        <begin position="61"/>
        <end position="70"/>
    </location>
</feature>
<proteinExistence type="predicted"/>
<dbReference type="EMBL" id="QPKB01000008">
    <property type="protein sequence ID" value="RWR90945.1"/>
    <property type="molecule type" value="Genomic_DNA"/>
</dbReference>
<comment type="caution">
    <text evidence="4">The sequence shown here is derived from an EMBL/GenBank/DDBJ whole genome shotgun (WGS) entry which is preliminary data.</text>
</comment>
<keyword evidence="1" id="KW-0433">Leucine-rich repeat</keyword>
<evidence type="ECO:0000313" key="5">
    <source>
        <dbReference type="Proteomes" id="UP000283530"/>
    </source>
</evidence>
<keyword evidence="5" id="KW-1185">Reference proteome</keyword>
<dbReference type="InterPro" id="IPR001611">
    <property type="entry name" value="Leu-rich_rpt"/>
</dbReference>
<dbReference type="SMART" id="SM00365">
    <property type="entry name" value="LRR_SD22"/>
    <property type="match status" value="4"/>
</dbReference>
<dbReference type="FunFam" id="3.80.10.10:FF:000320">
    <property type="entry name" value="Protein phosphatase 1 regulatory subunit pprA"/>
    <property type="match status" value="1"/>
</dbReference>
<reference evidence="4 5" key="1">
    <citation type="journal article" date="2019" name="Nat. Plants">
        <title>Stout camphor tree genome fills gaps in understanding of flowering plant genome evolution.</title>
        <authorList>
            <person name="Chaw S.M."/>
            <person name="Liu Y.C."/>
            <person name="Wu Y.W."/>
            <person name="Wang H.Y."/>
            <person name="Lin C.I."/>
            <person name="Wu C.S."/>
            <person name="Ke H.M."/>
            <person name="Chang L.Y."/>
            <person name="Hsu C.Y."/>
            <person name="Yang H.T."/>
            <person name="Sudianto E."/>
            <person name="Hsu M.H."/>
            <person name="Wu K.P."/>
            <person name="Wang L.N."/>
            <person name="Leebens-Mack J.H."/>
            <person name="Tsai I.J."/>
        </authorList>
    </citation>
    <scope>NUCLEOTIDE SEQUENCE [LARGE SCALE GENOMIC DNA]</scope>
    <source>
        <strain evidence="5">cv. Chaw 1501</strain>
        <tissue evidence="4">Young leaves</tissue>
    </source>
</reference>
<feature type="compositionally biased region" description="Low complexity" evidence="3">
    <location>
        <begin position="719"/>
        <end position="730"/>
    </location>
</feature>
<feature type="compositionally biased region" description="Polar residues" evidence="3">
    <location>
        <begin position="673"/>
        <end position="687"/>
    </location>
</feature>
<accession>A0A443PJL0</accession>
<evidence type="ECO:0000256" key="1">
    <source>
        <dbReference type="ARBA" id="ARBA00022614"/>
    </source>
</evidence>
<name>A0A443PJL0_9MAGN</name>
<dbReference type="PANTHER" id="PTHR15454:SF7">
    <property type="entry name" value="OS07G0106100 PROTEIN"/>
    <property type="match status" value="1"/>
</dbReference>
<dbReference type="Gene3D" id="3.80.10.10">
    <property type="entry name" value="Ribonuclease Inhibitor"/>
    <property type="match status" value="2"/>
</dbReference>
<evidence type="ECO:0000256" key="2">
    <source>
        <dbReference type="ARBA" id="ARBA00022737"/>
    </source>
</evidence>
<dbReference type="Proteomes" id="UP000283530">
    <property type="component" value="Unassembled WGS sequence"/>
</dbReference>
<dbReference type="GO" id="GO:0005737">
    <property type="term" value="C:cytoplasm"/>
    <property type="evidence" value="ECO:0007669"/>
    <property type="project" value="TreeGrafter"/>
</dbReference>